<comment type="similarity">
    <text evidence="2">Belongs to the anhydro-N-acetylmuramic acid kinase family.</text>
</comment>
<keyword evidence="2" id="KW-0808">Transferase</keyword>
<dbReference type="GO" id="GO:0009254">
    <property type="term" value="P:peptidoglycan turnover"/>
    <property type="evidence" value="ECO:0007669"/>
    <property type="project" value="UniProtKB-UniRule"/>
</dbReference>
<organism evidence="3 4">
    <name type="scientific">Salipiger marinus</name>
    <dbReference type="NCBI Taxonomy" id="555512"/>
    <lineage>
        <taxon>Bacteria</taxon>
        <taxon>Pseudomonadati</taxon>
        <taxon>Pseudomonadota</taxon>
        <taxon>Alphaproteobacteria</taxon>
        <taxon>Rhodobacterales</taxon>
        <taxon>Roseobacteraceae</taxon>
        <taxon>Salipiger</taxon>
    </lineage>
</organism>
<gene>
    <name evidence="2" type="primary">anmK</name>
    <name evidence="3" type="ORF">SAMN04487993_102677</name>
</gene>
<dbReference type="EC" id="2.7.1.170" evidence="2"/>
<dbReference type="PANTHER" id="PTHR30605">
    <property type="entry name" value="ANHYDRO-N-ACETYLMURAMIC ACID KINASE"/>
    <property type="match status" value="1"/>
</dbReference>
<evidence type="ECO:0000256" key="1">
    <source>
        <dbReference type="ARBA" id="ARBA00023277"/>
    </source>
</evidence>
<dbReference type="NCBIfam" id="NF007141">
    <property type="entry name" value="PRK09585.1-5"/>
    <property type="match status" value="1"/>
</dbReference>
<dbReference type="SUPFAM" id="SSF53067">
    <property type="entry name" value="Actin-like ATPase domain"/>
    <property type="match status" value="1"/>
</dbReference>
<dbReference type="EMBL" id="FNEJ01000026">
    <property type="protein sequence ID" value="SDJ33657.1"/>
    <property type="molecule type" value="Genomic_DNA"/>
</dbReference>
<dbReference type="STRING" id="555512.SAMN04487993_102677"/>
<dbReference type="HAMAP" id="MF_01270">
    <property type="entry name" value="AnhMurNAc_kinase"/>
    <property type="match status" value="1"/>
</dbReference>
<keyword evidence="1 2" id="KW-0119">Carbohydrate metabolism</keyword>
<dbReference type="GO" id="GO:0097175">
    <property type="term" value="P:1,6-anhydro-N-acetyl-beta-muramic acid catabolic process"/>
    <property type="evidence" value="ECO:0007669"/>
    <property type="project" value="UniProtKB-UniRule"/>
</dbReference>
<dbReference type="PROSITE" id="PS51257">
    <property type="entry name" value="PROKAR_LIPOPROTEIN"/>
    <property type="match status" value="1"/>
</dbReference>
<comment type="function">
    <text evidence="2">Catalyzes the specific phosphorylation of 1,6-anhydro-N-acetylmuramic acid (anhMurNAc) with the simultaneous cleavage of the 1,6-anhydro ring, generating MurNAc-6-P. Is required for the utilization of anhMurNAc either imported from the medium or derived from its own cell wall murein, and thus plays a role in cell wall recycling.</text>
</comment>
<keyword evidence="2 3" id="KW-0418">Kinase</keyword>
<accession>A0A1G8SWQ5</accession>
<dbReference type="UniPathway" id="UPA00544"/>
<sequence length="377" mass="39380">MKGNHGHGSKSGAGPVWALGCMSGTSLDGVDAALILTDGAEIVEFGRSGYRPYTEAERAVLRGVLGRWPGDPGLEAAQEVIQRAHAELLRDFPEAELVGFHGQTLAHDPKGRGTHQLGDGGMLAEALGRPVVWDFRSADVALGGEGAPLAPFFHFACARRIGASDPVAFLNLGGVGNLTWIDPSQPAPEAEGALLAFDTGPANAPINDLMMARRGLDCDRDGALAATGRVVEGALELFLEETYFRRMPPKSLDRDDFDLMLDLVRELSDADAAATMTAMAAAAVMQGMEHCPVPPARLLVTGGGRLNPVMMAMLRAGLDCPVEPVEAVGLDGDMLEAQAFGYLAVRVARGWPTSAPGTTGVAVAVGGGQIARPDQPA</sequence>
<evidence type="ECO:0000313" key="4">
    <source>
        <dbReference type="Proteomes" id="UP000199093"/>
    </source>
</evidence>
<keyword evidence="2" id="KW-0067">ATP-binding</keyword>
<dbReference type="InterPro" id="IPR043129">
    <property type="entry name" value="ATPase_NBD"/>
</dbReference>
<comment type="catalytic activity">
    <reaction evidence="2">
        <text>1,6-anhydro-N-acetyl-beta-muramate + ATP + H2O = N-acetyl-D-muramate 6-phosphate + ADP + H(+)</text>
        <dbReference type="Rhea" id="RHEA:24952"/>
        <dbReference type="ChEBI" id="CHEBI:15377"/>
        <dbReference type="ChEBI" id="CHEBI:15378"/>
        <dbReference type="ChEBI" id="CHEBI:30616"/>
        <dbReference type="ChEBI" id="CHEBI:58690"/>
        <dbReference type="ChEBI" id="CHEBI:58722"/>
        <dbReference type="ChEBI" id="CHEBI:456216"/>
        <dbReference type="EC" id="2.7.1.170"/>
    </reaction>
</comment>
<evidence type="ECO:0000313" key="3">
    <source>
        <dbReference type="EMBL" id="SDJ33657.1"/>
    </source>
</evidence>
<dbReference type="InterPro" id="IPR005338">
    <property type="entry name" value="Anhydro_N_Ac-Mur_kinase"/>
</dbReference>
<dbReference type="GO" id="GO:0006040">
    <property type="term" value="P:amino sugar metabolic process"/>
    <property type="evidence" value="ECO:0007669"/>
    <property type="project" value="InterPro"/>
</dbReference>
<dbReference type="PANTHER" id="PTHR30605:SF0">
    <property type="entry name" value="ANHYDRO-N-ACETYLMURAMIC ACID KINASE"/>
    <property type="match status" value="1"/>
</dbReference>
<feature type="binding site" evidence="2">
    <location>
        <begin position="24"/>
        <end position="31"/>
    </location>
    <ligand>
        <name>ATP</name>
        <dbReference type="ChEBI" id="CHEBI:30616"/>
    </ligand>
</feature>
<dbReference type="Pfam" id="PF03702">
    <property type="entry name" value="AnmK"/>
    <property type="match status" value="1"/>
</dbReference>
<dbReference type="GO" id="GO:0005524">
    <property type="term" value="F:ATP binding"/>
    <property type="evidence" value="ECO:0007669"/>
    <property type="project" value="UniProtKB-UniRule"/>
</dbReference>
<keyword evidence="4" id="KW-1185">Reference proteome</keyword>
<dbReference type="GO" id="GO:0016301">
    <property type="term" value="F:kinase activity"/>
    <property type="evidence" value="ECO:0007669"/>
    <property type="project" value="UniProtKB-KW"/>
</dbReference>
<comment type="pathway">
    <text evidence="2">Amino-sugar metabolism; 1,6-anhydro-N-acetylmuramate degradation.</text>
</comment>
<dbReference type="UniPathway" id="UPA00343"/>
<keyword evidence="2" id="KW-0547">Nucleotide-binding</keyword>
<dbReference type="AlphaFoldDB" id="A0A1G8SWQ5"/>
<protein>
    <recommendedName>
        <fullName evidence="2">Anhydro-N-acetylmuramic acid kinase</fullName>
        <ecNumber evidence="2">2.7.1.170</ecNumber>
    </recommendedName>
    <alternativeName>
        <fullName evidence="2">AnhMurNAc kinase</fullName>
    </alternativeName>
</protein>
<evidence type="ECO:0000256" key="2">
    <source>
        <dbReference type="HAMAP-Rule" id="MF_01270"/>
    </source>
</evidence>
<dbReference type="Gene3D" id="3.30.420.40">
    <property type="match status" value="2"/>
</dbReference>
<name>A0A1G8SWQ5_9RHOB</name>
<reference evidence="3 4" key="1">
    <citation type="submission" date="2016-10" db="EMBL/GenBank/DDBJ databases">
        <authorList>
            <person name="de Groot N.N."/>
        </authorList>
    </citation>
    <scope>NUCLEOTIDE SEQUENCE [LARGE SCALE GENOMIC DNA]</scope>
    <source>
        <strain evidence="3 4">DSM 26424</strain>
    </source>
</reference>
<proteinExistence type="inferred from homology"/>
<dbReference type="Proteomes" id="UP000199093">
    <property type="component" value="Unassembled WGS sequence"/>
</dbReference>
<dbReference type="GO" id="GO:0016773">
    <property type="term" value="F:phosphotransferase activity, alcohol group as acceptor"/>
    <property type="evidence" value="ECO:0007669"/>
    <property type="project" value="UniProtKB-UniRule"/>
</dbReference>
<comment type="pathway">
    <text evidence="2">Cell wall biogenesis; peptidoglycan recycling.</text>
</comment>